<dbReference type="EMBL" id="CR382133">
    <property type="protein sequence ID" value="CAG84546.2"/>
    <property type="molecule type" value="Genomic_DNA"/>
</dbReference>
<name>Q6BYX9_DEBHA</name>
<reference evidence="2 3" key="1">
    <citation type="journal article" date="2004" name="Nature">
        <title>Genome evolution in yeasts.</title>
        <authorList>
            <consortium name="Genolevures"/>
            <person name="Dujon B."/>
            <person name="Sherman D."/>
            <person name="Fischer G."/>
            <person name="Durrens P."/>
            <person name="Casaregola S."/>
            <person name="Lafontaine I."/>
            <person name="de Montigny J."/>
            <person name="Marck C."/>
            <person name="Neuveglise C."/>
            <person name="Talla E."/>
            <person name="Goffard N."/>
            <person name="Frangeul L."/>
            <person name="Aigle M."/>
            <person name="Anthouard V."/>
            <person name="Babour A."/>
            <person name="Barbe V."/>
            <person name="Barnay S."/>
            <person name="Blanchin S."/>
            <person name="Beckerich J.M."/>
            <person name="Beyne E."/>
            <person name="Bleykasten C."/>
            <person name="Boisrame A."/>
            <person name="Boyer J."/>
            <person name="Cattolico L."/>
            <person name="Confanioleri F."/>
            <person name="de Daruvar A."/>
            <person name="Despons L."/>
            <person name="Fabre E."/>
            <person name="Fairhead C."/>
            <person name="Ferry-Dumazet H."/>
            <person name="Groppi A."/>
            <person name="Hantraye F."/>
            <person name="Hennequin C."/>
            <person name="Jauniaux N."/>
            <person name="Joyet P."/>
            <person name="Kachouri R."/>
            <person name="Kerrest A."/>
            <person name="Koszul R."/>
            <person name="Lemaire M."/>
            <person name="Lesur I."/>
            <person name="Ma L."/>
            <person name="Muller H."/>
            <person name="Nicaud J.M."/>
            <person name="Nikolski M."/>
            <person name="Oztas S."/>
            <person name="Ozier-Kalogeropoulos O."/>
            <person name="Pellenz S."/>
            <person name="Potier S."/>
            <person name="Richard G.F."/>
            <person name="Straub M.L."/>
            <person name="Suleau A."/>
            <person name="Swennene D."/>
            <person name="Tekaia F."/>
            <person name="Wesolowski-Louvel M."/>
            <person name="Westhof E."/>
            <person name="Wirth B."/>
            <person name="Zeniou-Meyer M."/>
            <person name="Zivanovic I."/>
            <person name="Bolotin-Fukuhara M."/>
            <person name="Thierry A."/>
            <person name="Bouchier C."/>
            <person name="Caudron B."/>
            <person name="Scarpelli C."/>
            <person name="Gaillardin C."/>
            <person name="Weissenbach J."/>
            <person name="Wincker P."/>
            <person name="Souciet J.L."/>
        </authorList>
    </citation>
    <scope>NUCLEOTIDE SEQUENCE [LARGE SCALE GENOMIC DNA]</scope>
    <source>
        <strain evidence="3">ATCC 36239 / CBS 767 / BCRC 21394 / JCM 1990 / NBRC 0083 / IGC 2968</strain>
    </source>
</reference>
<organism evidence="2 3">
    <name type="scientific">Debaryomyces hansenii (strain ATCC 36239 / CBS 767 / BCRC 21394 / JCM 1990 / NBRC 0083 / IGC 2968)</name>
    <name type="common">Yeast</name>
    <name type="synonym">Torulaspora hansenii</name>
    <dbReference type="NCBI Taxonomy" id="284592"/>
    <lineage>
        <taxon>Eukaryota</taxon>
        <taxon>Fungi</taxon>
        <taxon>Dikarya</taxon>
        <taxon>Ascomycota</taxon>
        <taxon>Saccharomycotina</taxon>
        <taxon>Pichiomycetes</taxon>
        <taxon>Debaryomycetaceae</taxon>
        <taxon>Debaryomyces</taxon>
    </lineage>
</organism>
<dbReference type="AlphaFoldDB" id="Q6BYX9"/>
<feature type="region of interest" description="Disordered" evidence="1">
    <location>
        <begin position="86"/>
        <end position="105"/>
    </location>
</feature>
<evidence type="ECO:0000313" key="2">
    <source>
        <dbReference type="EMBL" id="CAG84546.2"/>
    </source>
</evidence>
<dbReference type="Proteomes" id="UP000000599">
    <property type="component" value="Chromosome A"/>
</dbReference>
<dbReference type="GeneID" id="2899683"/>
<sequence length="105" mass="11878">MKTLYPFEYSHCVQLLQNSTDNTAYLHLTFSRTCFQHNLNRTINGLSNYSPQLILFQNSLTCALHSSQLAAYDIGATPVQAKIWGNRMHNQPPRNTHGTTPSKPT</sequence>
<feature type="compositionally biased region" description="Polar residues" evidence="1">
    <location>
        <begin position="88"/>
        <end position="105"/>
    </location>
</feature>
<keyword evidence="3" id="KW-1185">Reference proteome</keyword>
<proteinExistence type="predicted"/>
<evidence type="ECO:0000313" key="3">
    <source>
        <dbReference type="Proteomes" id="UP000000599"/>
    </source>
</evidence>
<evidence type="ECO:0000256" key="1">
    <source>
        <dbReference type="SAM" id="MobiDB-lite"/>
    </source>
</evidence>
<dbReference type="HOGENOM" id="CLU_2236498_0_0_1"/>
<dbReference type="KEGG" id="dha:DEHA2A06138g"/>
<accession>Q6BYX9</accession>
<dbReference type="VEuPathDB" id="FungiDB:DEHA2A06138g"/>
<gene>
    <name evidence="2" type="ordered locus">DEHA2A06138g</name>
</gene>
<dbReference type="InParanoid" id="Q6BYX9"/>
<dbReference type="RefSeq" id="XP_456590.2">
    <property type="nucleotide sequence ID" value="XM_456590.1"/>
</dbReference>
<protein>
    <submittedName>
        <fullName evidence="2">DEHA2A06138p</fullName>
    </submittedName>
</protein>